<dbReference type="InterPro" id="IPR002712">
    <property type="entry name" value="CcdB"/>
</dbReference>
<evidence type="ECO:0000256" key="2">
    <source>
        <dbReference type="ARBA" id="ARBA00015075"/>
    </source>
</evidence>
<evidence type="ECO:0000256" key="7">
    <source>
        <dbReference type="ARBA" id="ARBA00033135"/>
    </source>
</evidence>
<dbReference type="SUPFAM" id="SSF50118">
    <property type="entry name" value="Cell growth inhibitor/plasmid maintenance toxic component"/>
    <property type="match status" value="1"/>
</dbReference>
<comment type="caution">
    <text evidence="8">The sequence shown here is derived from an EMBL/GenBank/DDBJ whole genome shotgun (WGS) entry which is preliminary data.</text>
</comment>
<keyword evidence="9" id="KW-1185">Reference proteome</keyword>
<dbReference type="Pfam" id="PF01845">
    <property type="entry name" value="CcdB"/>
    <property type="match status" value="1"/>
</dbReference>
<evidence type="ECO:0000313" key="9">
    <source>
        <dbReference type="Proteomes" id="UP000548978"/>
    </source>
</evidence>
<gene>
    <name evidence="8" type="ORF">FHS65_000229</name>
</gene>
<dbReference type="InterPro" id="IPR011067">
    <property type="entry name" value="Plasmid_toxin/cell-grow_inhib"/>
</dbReference>
<accession>A0A7W9E652</accession>
<organism evidence="8 9">
    <name type="scientific">Brevundimonas halotolerans</name>
    <dbReference type="NCBI Taxonomy" id="69670"/>
    <lineage>
        <taxon>Bacteria</taxon>
        <taxon>Pseudomonadati</taxon>
        <taxon>Pseudomonadota</taxon>
        <taxon>Alphaproteobacteria</taxon>
        <taxon>Caulobacterales</taxon>
        <taxon>Caulobacteraceae</taxon>
        <taxon>Brevundimonas</taxon>
    </lineage>
</organism>
<dbReference type="Proteomes" id="UP000548978">
    <property type="component" value="Unassembled WGS sequence"/>
</dbReference>
<reference evidence="8 9" key="1">
    <citation type="submission" date="2020-08" db="EMBL/GenBank/DDBJ databases">
        <title>Genomic Encyclopedia of Type Strains, Phase IV (KMG-IV): sequencing the most valuable type-strain genomes for metagenomic binning, comparative biology and taxonomic classification.</title>
        <authorList>
            <person name="Goeker M."/>
        </authorList>
    </citation>
    <scope>NUCLEOTIDE SEQUENCE [LARGE SCALE GENOMIC DNA]</scope>
    <source>
        <strain evidence="8 9">DSM 24448</strain>
    </source>
</reference>
<comment type="similarity">
    <text evidence="1">Belongs to the CcdB toxin family.</text>
</comment>
<name>A0A7W9E652_9CAUL</name>
<proteinExistence type="inferred from homology"/>
<evidence type="ECO:0000256" key="5">
    <source>
        <dbReference type="ARBA" id="ARBA00023163"/>
    </source>
</evidence>
<evidence type="ECO:0000256" key="3">
    <source>
        <dbReference type="ARBA" id="ARBA00022491"/>
    </source>
</evidence>
<evidence type="ECO:0000256" key="1">
    <source>
        <dbReference type="ARBA" id="ARBA00005230"/>
    </source>
</evidence>
<evidence type="ECO:0000313" key="8">
    <source>
        <dbReference type="EMBL" id="MBB5659511.1"/>
    </source>
</evidence>
<dbReference type="RefSeq" id="WP_164461831.1">
    <property type="nucleotide sequence ID" value="NZ_JACIJB010000001.1"/>
</dbReference>
<protein>
    <recommendedName>
        <fullName evidence="2">Toxin CcdB</fullName>
    </recommendedName>
    <alternativeName>
        <fullName evidence="7">Cytotoxic protein CcdB</fullName>
    </alternativeName>
    <alternativeName>
        <fullName evidence="6">Protein LetD</fullName>
    </alternativeName>
</protein>
<evidence type="ECO:0000256" key="6">
    <source>
        <dbReference type="ARBA" id="ARBA00029628"/>
    </source>
</evidence>
<evidence type="ECO:0000256" key="4">
    <source>
        <dbReference type="ARBA" id="ARBA00023015"/>
    </source>
</evidence>
<dbReference type="AlphaFoldDB" id="A0A7W9E652"/>
<dbReference type="GO" id="GO:0008657">
    <property type="term" value="F:DNA topoisomerase type II (double strand cut, ATP-hydrolyzing) inhibitor activity"/>
    <property type="evidence" value="ECO:0007669"/>
    <property type="project" value="InterPro"/>
</dbReference>
<keyword evidence="4" id="KW-0805">Transcription regulation</keyword>
<dbReference type="GO" id="GO:0006276">
    <property type="term" value="P:plasmid maintenance"/>
    <property type="evidence" value="ECO:0007669"/>
    <property type="project" value="InterPro"/>
</dbReference>
<dbReference type="Gene3D" id="2.30.30.110">
    <property type="match status" value="1"/>
</dbReference>
<dbReference type="EMBL" id="JACIJB010000001">
    <property type="protein sequence ID" value="MBB5659511.1"/>
    <property type="molecule type" value="Genomic_DNA"/>
</dbReference>
<sequence length="104" mass="11675">MIRQFDILDNPAPRSREIAPFVMVVQSHLYDEGPTVLVAPLFRMPDEAVLTKVTLRVVHANEAFVLMLSELAALDRRSLGATRGSLGDREDDIRRALDRLLTGF</sequence>
<keyword evidence="3" id="KW-0678">Repressor</keyword>
<keyword evidence="5" id="KW-0804">Transcription</keyword>